<keyword evidence="1" id="KW-0175">Coiled coil</keyword>
<sequence>MHIEQAMREVTTHHERALAKEVIRLREQLKKQEEDSEFYRIEGALYGTKFWLQKEEKEMYIEEAMDYMEAGGGLSDISRALHKEVKRLREQREVLIEEISGFTELSKETYDIMDEVAQEKQEKEETTVDQAISDVEKFSTSTSRNEILAAEVKRLQEDAKGRDKEVQFLHAKIQVLKRKVELMSENRQNIGDDLKAIWIKYW</sequence>
<feature type="coiled-coil region" evidence="1">
    <location>
        <begin position="15"/>
        <end position="42"/>
    </location>
</feature>
<accession>A0A0F9LNF3</accession>
<protein>
    <submittedName>
        <fullName evidence="2">Uncharacterized protein</fullName>
    </submittedName>
</protein>
<name>A0A0F9LNF3_9ZZZZ</name>
<dbReference type="AlphaFoldDB" id="A0A0F9LNF3"/>
<reference evidence="2" key="1">
    <citation type="journal article" date="2015" name="Nature">
        <title>Complex archaea that bridge the gap between prokaryotes and eukaryotes.</title>
        <authorList>
            <person name="Spang A."/>
            <person name="Saw J.H."/>
            <person name="Jorgensen S.L."/>
            <person name="Zaremba-Niedzwiedzka K."/>
            <person name="Martijn J."/>
            <person name="Lind A.E."/>
            <person name="van Eijk R."/>
            <person name="Schleper C."/>
            <person name="Guy L."/>
            <person name="Ettema T.J."/>
        </authorList>
    </citation>
    <scope>NUCLEOTIDE SEQUENCE</scope>
</reference>
<evidence type="ECO:0000256" key="1">
    <source>
        <dbReference type="SAM" id="Coils"/>
    </source>
</evidence>
<gene>
    <name evidence="2" type="ORF">LCGC14_1255590</name>
</gene>
<organism evidence="2">
    <name type="scientific">marine sediment metagenome</name>
    <dbReference type="NCBI Taxonomy" id="412755"/>
    <lineage>
        <taxon>unclassified sequences</taxon>
        <taxon>metagenomes</taxon>
        <taxon>ecological metagenomes</taxon>
    </lineage>
</organism>
<proteinExistence type="predicted"/>
<dbReference type="EMBL" id="LAZR01006919">
    <property type="protein sequence ID" value="KKM88751.1"/>
    <property type="molecule type" value="Genomic_DNA"/>
</dbReference>
<evidence type="ECO:0000313" key="2">
    <source>
        <dbReference type="EMBL" id="KKM88751.1"/>
    </source>
</evidence>
<comment type="caution">
    <text evidence="2">The sequence shown here is derived from an EMBL/GenBank/DDBJ whole genome shotgun (WGS) entry which is preliminary data.</text>
</comment>
<feature type="coiled-coil region" evidence="1">
    <location>
        <begin position="78"/>
        <end position="105"/>
    </location>
</feature>